<dbReference type="InterPro" id="IPR017907">
    <property type="entry name" value="Znf_RING_CS"/>
</dbReference>
<evidence type="ECO:0000256" key="2">
    <source>
        <dbReference type="ARBA" id="ARBA00022771"/>
    </source>
</evidence>
<dbReference type="GO" id="GO:0008270">
    <property type="term" value="F:zinc ion binding"/>
    <property type="evidence" value="ECO:0007669"/>
    <property type="project" value="UniProtKB-KW"/>
</dbReference>
<dbReference type="InterPro" id="IPR001841">
    <property type="entry name" value="Znf_RING"/>
</dbReference>
<gene>
    <name evidence="7" type="ORF">SCHPADRAFT_1002209</name>
</gene>
<evidence type="ECO:0000256" key="3">
    <source>
        <dbReference type="ARBA" id="ARBA00022833"/>
    </source>
</evidence>
<dbReference type="PROSITE" id="PS50089">
    <property type="entry name" value="ZF_RING_2"/>
    <property type="match status" value="1"/>
</dbReference>
<dbReference type="EMBL" id="KQ086188">
    <property type="protein sequence ID" value="KLO06688.1"/>
    <property type="molecule type" value="Genomic_DNA"/>
</dbReference>
<dbReference type="Proteomes" id="UP000053477">
    <property type="component" value="Unassembled WGS sequence"/>
</dbReference>
<name>A0A0H2RAZ5_9AGAM</name>
<feature type="compositionally biased region" description="Low complexity" evidence="5">
    <location>
        <begin position="1"/>
        <end position="20"/>
    </location>
</feature>
<keyword evidence="8" id="KW-1185">Reference proteome</keyword>
<evidence type="ECO:0000259" key="6">
    <source>
        <dbReference type="PROSITE" id="PS50089"/>
    </source>
</evidence>
<dbReference type="OrthoDB" id="3219336at2759"/>
<protein>
    <recommendedName>
        <fullName evidence="6">RING-type domain-containing protein</fullName>
    </recommendedName>
</protein>
<feature type="region of interest" description="Disordered" evidence="5">
    <location>
        <begin position="1"/>
        <end position="116"/>
    </location>
</feature>
<dbReference type="Pfam" id="PF13445">
    <property type="entry name" value="zf-RING_UBOX"/>
    <property type="match status" value="1"/>
</dbReference>
<evidence type="ECO:0000313" key="7">
    <source>
        <dbReference type="EMBL" id="KLO06688.1"/>
    </source>
</evidence>
<keyword evidence="3" id="KW-0862">Zinc</keyword>
<dbReference type="Gene3D" id="3.30.40.10">
    <property type="entry name" value="Zinc/RING finger domain, C3HC4 (zinc finger)"/>
    <property type="match status" value="1"/>
</dbReference>
<sequence length="297" mass="32262">MPTTATTKPASAPAPATAAKKAPRALRPRDGNRRPAGAAAQTKPSPDEVIVLSSDTEDEDVPLVRLSAKRKKKAPGARDENKRHGAVGSGSKPLSRAASSQDVVMNPAQAESSADARLRTENEKLQQELAAAKAELAQNAKGKSVDLVSELEDCTVCEICTMRMWSPSTLVGCGHTFCQSCLRDWFDTTYTKHIQQHPEFLTGPMVPAHLLQHRNHPAILEEIRRIQREHKRVTPQPAYTCPACRAPVKAKPVEMFAFKEVVHKVAKAAGENVPDAPAQNRAARADIGGVWDGFFRS</sequence>
<evidence type="ECO:0000256" key="5">
    <source>
        <dbReference type="SAM" id="MobiDB-lite"/>
    </source>
</evidence>
<evidence type="ECO:0000256" key="1">
    <source>
        <dbReference type="ARBA" id="ARBA00022723"/>
    </source>
</evidence>
<evidence type="ECO:0000256" key="4">
    <source>
        <dbReference type="PROSITE-ProRule" id="PRU00175"/>
    </source>
</evidence>
<organism evidence="7 8">
    <name type="scientific">Schizopora paradoxa</name>
    <dbReference type="NCBI Taxonomy" id="27342"/>
    <lineage>
        <taxon>Eukaryota</taxon>
        <taxon>Fungi</taxon>
        <taxon>Dikarya</taxon>
        <taxon>Basidiomycota</taxon>
        <taxon>Agaricomycotina</taxon>
        <taxon>Agaricomycetes</taxon>
        <taxon>Hymenochaetales</taxon>
        <taxon>Schizoporaceae</taxon>
        <taxon>Schizopora</taxon>
    </lineage>
</organism>
<dbReference type="InterPro" id="IPR027370">
    <property type="entry name" value="Znf-RING_euk"/>
</dbReference>
<accession>A0A0H2RAZ5</accession>
<dbReference type="PROSITE" id="PS00518">
    <property type="entry name" value="ZF_RING_1"/>
    <property type="match status" value="1"/>
</dbReference>
<dbReference type="STRING" id="27342.A0A0H2RAZ5"/>
<evidence type="ECO:0000313" key="8">
    <source>
        <dbReference type="Proteomes" id="UP000053477"/>
    </source>
</evidence>
<keyword evidence="2 4" id="KW-0863">Zinc-finger</keyword>
<keyword evidence="1" id="KW-0479">Metal-binding</keyword>
<dbReference type="AlphaFoldDB" id="A0A0H2RAZ5"/>
<dbReference type="SUPFAM" id="SSF57850">
    <property type="entry name" value="RING/U-box"/>
    <property type="match status" value="1"/>
</dbReference>
<feature type="domain" description="RING-type" evidence="6">
    <location>
        <begin position="157"/>
        <end position="245"/>
    </location>
</feature>
<proteinExistence type="predicted"/>
<dbReference type="InterPro" id="IPR013083">
    <property type="entry name" value="Znf_RING/FYVE/PHD"/>
</dbReference>
<dbReference type="SMART" id="SM00184">
    <property type="entry name" value="RING"/>
    <property type="match status" value="1"/>
</dbReference>
<reference evidence="7 8" key="1">
    <citation type="submission" date="2015-04" db="EMBL/GenBank/DDBJ databases">
        <title>Complete genome sequence of Schizopora paradoxa KUC8140, a cosmopolitan wood degrader in East Asia.</title>
        <authorList>
            <consortium name="DOE Joint Genome Institute"/>
            <person name="Min B."/>
            <person name="Park H."/>
            <person name="Jang Y."/>
            <person name="Kim J.-J."/>
            <person name="Kim K.H."/>
            <person name="Pangilinan J."/>
            <person name="Lipzen A."/>
            <person name="Riley R."/>
            <person name="Grigoriev I.V."/>
            <person name="Spatafora J.W."/>
            <person name="Choi I.-G."/>
        </authorList>
    </citation>
    <scope>NUCLEOTIDE SEQUENCE [LARGE SCALE GENOMIC DNA]</scope>
    <source>
        <strain evidence="7 8">KUC8140</strain>
    </source>
</reference>
<dbReference type="InParanoid" id="A0A0H2RAZ5"/>